<accession>A0A183USZ4</accession>
<reference evidence="2 3" key="2">
    <citation type="submission" date="2018-11" db="EMBL/GenBank/DDBJ databases">
        <authorList>
            <consortium name="Pathogen Informatics"/>
        </authorList>
    </citation>
    <scope>NUCLEOTIDE SEQUENCE [LARGE SCALE GENOMIC DNA]</scope>
</reference>
<dbReference type="Pfam" id="PF15982">
    <property type="entry name" value="TMEM135_C_rich"/>
    <property type="match status" value="1"/>
</dbReference>
<evidence type="ECO:0000313" key="4">
    <source>
        <dbReference type="WBParaSite" id="TCNE_0001161401-mRNA-1"/>
    </source>
</evidence>
<dbReference type="AlphaFoldDB" id="A0A183USZ4"/>
<dbReference type="InterPro" id="IPR031926">
    <property type="entry name" value="TMEM135_N"/>
</dbReference>
<gene>
    <name evidence="2" type="ORF">TCNE_LOCUS11614</name>
</gene>
<proteinExistence type="predicted"/>
<protein>
    <submittedName>
        <fullName evidence="4">TMEM135_C_rich domain-containing protein</fullName>
    </submittedName>
</protein>
<dbReference type="Proteomes" id="UP000050794">
    <property type="component" value="Unassembled WGS sequence"/>
</dbReference>
<feature type="domain" description="Transmembrane protein 135 N-terminal" evidence="1">
    <location>
        <begin position="17"/>
        <end position="53"/>
    </location>
</feature>
<dbReference type="WBParaSite" id="TCNE_0001161401-mRNA-1">
    <property type="protein sequence ID" value="TCNE_0001161401-mRNA-1"/>
    <property type="gene ID" value="TCNE_0001161401"/>
</dbReference>
<evidence type="ECO:0000313" key="2">
    <source>
        <dbReference type="EMBL" id="VDM42935.1"/>
    </source>
</evidence>
<reference evidence="4" key="1">
    <citation type="submission" date="2016-06" db="UniProtKB">
        <authorList>
            <consortium name="WormBaseParasite"/>
        </authorList>
    </citation>
    <scope>IDENTIFICATION</scope>
</reference>
<organism evidence="3 4">
    <name type="scientific">Toxocara canis</name>
    <name type="common">Canine roundworm</name>
    <dbReference type="NCBI Taxonomy" id="6265"/>
    <lineage>
        <taxon>Eukaryota</taxon>
        <taxon>Metazoa</taxon>
        <taxon>Ecdysozoa</taxon>
        <taxon>Nematoda</taxon>
        <taxon>Chromadorea</taxon>
        <taxon>Rhabditida</taxon>
        <taxon>Spirurina</taxon>
        <taxon>Ascaridomorpha</taxon>
        <taxon>Ascaridoidea</taxon>
        <taxon>Toxocaridae</taxon>
        <taxon>Toxocara</taxon>
    </lineage>
</organism>
<evidence type="ECO:0000259" key="1">
    <source>
        <dbReference type="Pfam" id="PF15982"/>
    </source>
</evidence>
<sequence>MDGNVFVVVVIRIQTANCYELHHTWNPSCYGAIRDAMWDSCSFSFKTYASLYIRFDSGTDGQCSSVVPTLYLSLSIPVLMGTFFRVSQQFNLQRAKRSEKYSEMASELGALLSKRDVRKIDWSTTFKDVCRSTAFLTANLAGYMWFMCRLR</sequence>
<dbReference type="EMBL" id="UYWY01020923">
    <property type="protein sequence ID" value="VDM42935.1"/>
    <property type="molecule type" value="Genomic_DNA"/>
</dbReference>
<evidence type="ECO:0000313" key="3">
    <source>
        <dbReference type="Proteomes" id="UP000050794"/>
    </source>
</evidence>
<name>A0A183USZ4_TOXCA</name>
<keyword evidence="3" id="KW-1185">Reference proteome</keyword>